<proteinExistence type="predicted"/>
<dbReference type="CDD" id="cd23992">
    <property type="entry name" value="PBP_GOBP"/>
    <property type="match status" value="1"/>
</dbReference>
<feature type="signal peptide" evidence="1">
    <location>
        <begin position="1"/>
        <end position="19"/>
    </location>
</feature>
<gene>
    <name evidence="2" type="ORF">PPYR_13125</name>
</gene>
<evidence type="ECO:0000313" key="3">
    <source>
        <dbReference type="Proteomes" id="UP000327044"/>
    </source>
</evidence>
<keyword evidence="1" id="KW-0732">Signal</keyword>
<keyword evidence="3" id="KW-1185">Reference proteome</keyword>
<name>A0A5N4A867_PHOPY</name>
<dbReference type="SUPFAM" id="SSF47565">
    <property type="entry name" value="Insect pheromone/odorant-binding proteins"/>
    <property type="match status" value="1"/>
</dbReference>
<dbReference type="EMBL" id="VVIM01000009">
    <property type="protein sequence ID" value="KAB0793505.1"/>
    <property type="molecule type" value="Genomic_DNA"/>
</dbReference>
<reference evidence="2 3" key="1">
    <citation type="journal article" date="2018" name="Elife">
        <title>Firefly genomes illuminate parallel origins of bioluminescence in beetles.</title>
        <authorList>
            <person name="Fallon T.R."/>
            <person name="Lower S.E."/>
            <person name="Chang C.H."/>
            <person name="Bessho-Uehara M."/>
            <person name="Martin G.J."/>
            <person name="Bewick A.J."/>
            <person name="Behringer M."/>
            <person name="Debat H.J."/>
            <person name="Wong I."/>
            <person name="Day J.C."/>
            <person name="Suvorov A."/>
            <person name="Silva C.J."/>
            <person name="Stanger-Hall K.F."/>
            <person name="Hall D.W."/>
            <person name="Schmitz R.J."/>
            <person name="Nelson D.R."/>
            <person name="Lewis S.M."/>
            <person name="Shigenobu S."/>
            <person name="Bybee S.M."/>
            <person name="Larracuente A.M."/>
            <person name="Oba Y."/>
            <person name="Weng J.K."/>
        </authorList>
    </citation>
    <scope>NUCLEOTIDE SEQUENCE [LARGE SCALE GENOMIC DNA]</scope>
    <source>
        <strain evidence="2">1611_PpyrPB1</strain>
        <tissue evidence="2">Whole body</tissue>
    </source>
</reference>
<dbReference type="Pfam" id="PF01395">
    <property type="entry name" value="PBP_GOBP"/>
    <property type="match status" value="1"/>
</dbReference>
<dbReference type="OrthoDB" id="6759196at2759"/>
<comment type="caution">
    <text evidence="2">The sequence shown here is derived from an EMBL/GenBank/DDBJ whole genome shotgun (WGS) entry which is preliminary data.</text>
</comment>
<evidence type="ECO:0000256" key="1">
    <source>
        <dbReference type="SAM" id="SignalP"/>
    </source>
</evidence>
<dbReference type="InParanoid" id="A0A5N4A867"/>
<dbReference type="InterPro" id="IPR006170">
    <property type="entry name" value="PBP/GOBP"/>
</dbReference>
<dbReference type="Proteomes" id="UP000327044">
    <property type="component" value="Unassembled WGS sequence"/>
</dbReference>
<evidence type="ECO:0000313" key="2">
    <source>
        <dbReference type="EMBL" id="KAB0793505.1"/>
    </source>
</evidence>
<dbReference type="Gene3D" id="1.10.238.20">
    <property type="entry name" value="Pheromone/general odorant binding protein domain"/>
    <property type="match status" value="1"/>
</dbReference>
<sequence>MICFKFVLTLLLNISLVRTLKVSDLDEHDYDCMKLLNLTVDFVMDGFNRYNFLTVGDSELNEFVSCSWSKAGYLTGGSKIDANKIKVWMHENLVKKTPDAKVTAEDLVEPCRDVTGRDSGDTVVKVYNCMMTIWWQSRW</sequence>
<feature type="chain" id="PRO_5024453368" evidence="1">
    <location>
        <begin position="20"/>
        <end position="139"/>
    </location>
</feature>
<accession>A0A5N4A867</accession>
<dbReference type="InterPro" id="IPR036728">
    <property type="entry name" value="PBP_GOBP_sf"/>
</dbReference>
<protein>
    <submittedName>
        <fullName evidence="2">Uncharacterized protein</fullName>
    </submittedName>
</protein>
<dbReference type="GO" id="GO:0005549">
    <property type="term" value="F:odorant binding"/>
    <property type="evidence" value="ECO:0007669"/>
    <property type="project" value="InterPro"/>
</dbReference>
<dbReference type="AlphaFoldDB" id="A0A5N4A867"/>
<organism evidence="2 3">
    <name type="scientific">Photinus pyralis</name>
    <name type="common">Common eastern firefly</name>
    <name type="synonym">Lampyris pyralis</name>
    <dbReference type="NCBI Taxonomy" id="7054"/>
    <lineage>
        <taxon>Eukaryota</taxon>
        <taxon>Metazoa</taxon>
        <taxon>Ecdysozoa</taxon>
        <taxon>Arthropoda</taxon>
        <taxon>Hexapoda</taxon>
        <taxon>Insecta</taxon>
        <taxon>Pterygota</taxon>
        <taxon>Neoptera</taxon>
        <taxon>Endopterygota</taxon>
        <taxon>Coleoptera</taxon>
        <taxon>Polyphaga</taxon>
        <taxon>Elateriformia</taxon>
        <taxon>Elateroidea</taxon>
        <taxon>Lampyridae</taxon>
        <taxon>Lampyrinae</taxon>
        <taxon>Photinus</taxon>
    </lineage>
</organism>